<evidence type="ECO:0000256" key="2">
    <source>
        <dbReference type="SAM" id="SignalP"/>
    </source>
</evidence>
<keyword evidence="1" id="KW-0812">Transmembrane</keyword>
<name>A0A5Q5BFX0_MYCSS</name>
<feature type="transmembrane region" description="Helical" evidence="1">
    <location>
        <begin position="95"/>
        <end position="118"/>
    </location>
</feature>
<dbReference type="KEGG" id="mmc:Mmcs_0948"/>
<proteinExistence type="predicted"/>
<evidence type="ECO:0000256" key="1">
    <source>
        <dbReference type="SAM" id="Phobius"/>
    </source>
</evidence>
<feature type="signal peptide" evidence="2">
    <location>
        <begin position="1"/>
        <end position="49"/>
    </location>
</feature>
<reference evidence="3" key="1">
    <citation type="submission" date="2006-06" db="EMBL/GenBank/DDBJ databases">
        <title>Complete sequence of chromosome of Mycobacterium sp. MCS.</title>
        <authorList>
            <consortium name="US DOE Joint Genome Institute"/>
            <person name="Copeland A."/>
            <person name="Lucas S."/>
            <person name="Lapidus A."/>
            <person name="Barry K."/>
            <person name="Detter J.C."/>
            <person name="Glavina del Rio T."/>
            <person name="Hammon N."/>
            <person name="Israni S."/>
            <person name="Dalin E."/>
            <person name="Tice H."/>
            <person name="Pitluck S."/>
            <person name="Martinez M."/>
            <person name="Schmutz J."/>
            <person name="Larimer F."/>
            <person name="Land M."/>
            <person name="Hauser L."/>
            <person name="Kyrpides N."/>
            <person name="Kim E."/>
            <person name="Miller C.D."/>
            <person name="Hughes J.E."/>
            <person name="Anderson A.J."/>
            <person name="Sims R.C."/>
            <person name="Richardson P."/>
        </authorList>
    </citation>
    <scope>NUCLEOTIDE SEQUENCE [LARGE SCALE GENOMIC DNA]</scope>
    <source>
        <strain evidence="3">MCS</strain>
    </source>
</reference>
<evidence type="ECO:0008006" key="4">
    <source>
        <dbReference type="Google" id="ProtNLM"/>
    </source>
</evidence>
<accession>A0A5Q5BFX0</accession>
<organism evidence="3">
    <name type="scientific">Mycobacterium sp. (strain MCS)</name>
    <dbReference type="NCBI Taxonomy" id="164756"/>
    <lineage>
        <taxon>Bacteria</taxon>
        <taxon>Bacillati</taxon>
        <taxon>Actinomycetota</taxon>
        <taxon>Actinomycetes</taxon>
        <taxon>Mycobacteriales</taxon>
        <taxon>Mycobacteriaceae</taxon>
        <taxon>Mycobacterium</taxon>
    </lineage>
</organism>
<protein>
    <recommendedName>
        <fullName evidence="4">PE family protein</fullName>
    </recommendedName>
</protein>
<feature type="chain" id="PRO_5024372541" description="PE family protein" evidence="2">
    <location>
        <begin position="50"/>
        <end position="135"/>
    </location>
</feature>
<keyword evidence="1" id="KW-0472">Membrane</keyword>
<evidence type="ECO:0000313" key="3">
    <source>
        <dbReference type="EMBL" id="ABG07063.1"/>
    </source>
</evidence>
<keyword evidence="2" id="KW-0732">Signal</keyword>
<keyword evidence="1" id="KW-1133">Transmembrane helix</keyword>
<dbReference type="AlphaFoldDB" id="A0A5Q5BFX0"/>
<dbReference type="EMBL" id="CP000384">
    <property type="protein sequence ID" value="ABG07063.1"/>
    <property type="molecule type" value="Genomic_DNA"/>
</dbReference>
<sequence precursor="true">MLTEVVRTKGGDMSTMATHFRGGVTRLQVSTAACAVAAAAAFPAVVANADPIAPAPIAPVTQILIDAPLSPVMSIAELPEQPAWLENGRTIIERFGALIFAVTGAVIAPFLAVAQTVITAVQRFFQIGPYATGRG</sequence>
<gene>
    <name evidence="3" type="ordered locus">Mmcs_0948</name>
</gene>